<dbReference type="RefSeq" id="WP_149391897.1">
    <property type="nucleotide sequence ID" value="NZ_SMRS01000014.1"/>
</dbReference>
<evidence type="ECO:0000313" key="3">
    <source>
        <dbReference type="Proteomes" id="UP000325302"/>
    </source>
</evidence>
<dbReference type="SUPFAM" id="SSF57783">
    <property type="entry name" value="Zinc beta-ribbon"/>
    <property type="match status" value="1"/>
</dbReference>
<comment type="caution">
    <text evidence="2">The sequence shown here is derived from an EMBL/GenBank/DDBJ whole genome shotgun (WGS) entry which is preliminary data.</text>
</comment>
<keyword evidence="3" id="KW-1185">Reference proteome</keyword>
<evidence type="ECO:0000259" key="1">
    <source>
        <dbReference type="Pfam" id="PF01807"/>
    </source>
</evidence>
<name>A0A5A9W0A1_9GAMM</name>
<dbReference type="EMBL" id="SMRS01000014">
    <property type="protein sequence ID" value="KAA0873528.1"/>
    <property type="molecule type" value="Genomic_DNA"/>
</dbReference>
<dbReference type="Pfam" id="PF01807">
    <property type="entry name" value="Zn_ribbon_DnaG"/>
    <property type="match status" value="1"/>
</dbReference>
<dbReference type="GO" id="GO:0008270">
    <property type="term" value="F:zinc ion binding"/>
    <property type="evidence" value="ECO:0007669"/>
    <property type="project" value="InterPro"/>
</dbReference>
<gene>
    <name evidence="2" type="ORF">E1H14_12895</name>
</gene>
<reference evidence="2 3" key="1">
    <citation type="submission" date="2019-03" db="EMBL/GenBank/DDBJ databases">
        <title>Nitrincola sp. nov. isolated from an Indian soda lake.</title>
        <authorList>
            <person name="Joshi A."/>
            <person name="Thite S.V."/>
            <person name="Joseph N."/>
            <person name="Dhotre D."/>
            <person name="Moorthy M."/>
            <person name="Shouche Y.S."/>
        </authorList>
    </citation>
    <scope>NUCLEOTIDE SEQUENCE [LARGE SCALE GENOMIC DNA]</scope>
    <source>
        <strain evidence="2 3">MEB193</strain>
    </source>
</reference>
<dbReference type="GO" id="GO:0003899">
    <property type="term" value="F:DNA-directed RNA polymerase activity"/>
    <property type="evidence" value="ECO:0007669"/>
    <property type="project" value="InterPro"/>
</dbReference>
<dbReference type="InterPro" id="IPR036977">
    <property type="entry name" value="DNA_primase_Znf_CHC2"/>
</dbReference>
<accession>A0A5A9W0A1</accession>
<dbReference type="Gene3D" id="3.90.580.10">
    <property type="entry name" value="Zinc finger, CHC2-type domain"/>
    <property type="match status" value="1"/>
</dbReference>
<dbReference type="GO" id="GO:0003677">
    <property type="term" value="F:DNA binding"/>
    <property type="evidence" value="ECO:0007669"/>
    <property type="project" value="InterPro"/>
</dbReference>
<feature type="domain" description="Zinc finger CHC2-type" evidence="1">
    <location>
        <begin position="18"/>
        <end position="68"/>
    </location>
</feature>
<protein>
    <recommendedName>
        <fullName evidence="1">Zinc finger CHC2-type domain-containing protein</fullName>
    </recommendedName>
</protein>
<proteinExistence type="predicted"/>
<evidence type="ECO:0000313" key="2">
    <source>
        <dbReference type="EMBL" id="KAA0873528.1"/>
    </source>
</evidence>
<dbReference type="GO" id="GO:0006260">
    <property type="term" value="P:DNA replication"/>
    <property type="evidence" value="ECO:0007669"/>
    <property type="project" value="InterPro"/>
</dbReference>
<dbReference type="OrthoDB" id="784829at2"/>
<dbReference type="AlphaFoldDB" id="A0A5A9W0A1"/>
<dbReference type="Proteomes" id="UP000325302">
    <property type="component" value="Unassembled WGS sequence"/>
</dbReference>
<organism evidence="2 3">
    <name type="scientific">Nitrincola tapanii</name>
    <dbReference type="NCBI Taxonomy" id="1708751"/>
    <lineage>
        <taxon>Bacteria</taxon>
        <taxon>Pseudomonadati</taxon>
        <taxon>Pseudomonadota</taxon>
        <taxon>Gammaproteobacteria</taxon>
        <taxon>Oceanospirillales</taxon>
        <taxon>Oceanospirillaceae</taxon>
        <taxon>Nitrincola</taxon>
    </lineage>
</organism>
<sequence>MTAPRKQPHQRHPLTAADLLGRLDKVKPTGRDRYMACCPAHQDKSPSLSVRFDTSDGRVLIHCFAGCDISDICAAIGLEVADLFPSTDRPHYAGLPDWKRRRLEDAMSHLKLLILMTESAQKAGQALSEKDQDDYQRAVARVAKIKEVLRHG</sequence>
<dbReference type="InterPro" id="IPR002694">
    <property type="entry name" value="Znf_CHC2"/>
</dbReference>